<feature type="modified residue" description="2-(S-cysteinyl)pyruvic acid O-phosphothioketal" evidence="12">
    <location>
        <position position="117"/>
    </location>
</feature>
<keyword evidence="7 12" id="KW-0573">Peptidoglycan synthesis</keyword>
<dbReference type="GO" id="GO:0051301">
    <property type="term" value="P:cell division"/>
    <property type="evidence" value="ECO:0007669"/>
    <property type="project" value="UniProtKB-KW"/>
</dbReference>
<comment type="caution">
    <text evidence="12">Lacks conserved residue(s) required for the propagation of feature annotation.</text>
</comment>
<feature type="binding site" evidence="12">
    <location>
        <begin position="22"/>
        <end position="23"/>
    </location>
    <ligand>
        <name>phosphoenolpyruvate</name>
        <dbReference type="ChEBI" id="CHEBI:58702"/>
    </ligand>
</feature>
<dbReference type="GO" id="GO:0008360">
    <property type="term" value="P:regulation of cell shape"/>
    <property type="evidence" value="ECO:0007669"/>
    <property type="project" value="UniProtKB-KW"/>
</dbReference>
<name>A0A134CDP2_9FIRM</name>
<dbReference type="CDD" id="cd01555">
    <property type="entry name" value="UdpNAET"/>
    <property type="match status" value="1"/>
</dbReference>
<comment type="pathway">
    <text evidence="2 12">Cell wall biogenesis; peptidoglycan biosynthesis.</text>
</comment>
<dbReference type="EC" id="2.5.1.7" evidence="12"/>
<evidence type="ECO:0000256" key="4">
    <source>
        <dbReference type="ARBA" id="ARBA00022618"/>
    </source>
</evidence>
<dbReference type="Pfam" id="PF00275">
    <property type="entry name" value="EPSP_synthase"/>
    <property type="match status" value="1"/>
</dbReference>
<comment type="similarity">
    <text evidence="10 12">Belongs to the EPSP synthase family. MurA subfamily.</text>
</comment>
<dbReference type="HAMAP" id="MF_00111">
    <property type="entry name" value="MurA"/>
    <property type="match status" value="1"/>
</dbReference>
<feature type="binding site" evidence="12">
    <location>
        <position position="328"/>
    </location>
    <ligand>
        <name>UDP-N-acetyl-alpha-D-glucosamine</name>
        <dbReference type="ChEBI" id="CHEBI:57705"/>
    </ligand>
</feature>
<dbReference type="InterPro" id="IPR013792">
    <property type="entry name" value="RNA3'P_cycl/enolpyr_Trfase_a/b"/>
</dbReference>
<reference evidence="15" key="1">
    <citation type="submission" date="2016-01" db="EMBL/GenBank/DDBJ databases">
        <authorList>
            <person name="Mitreva M."/>
            <person name="Pepin K.H."/>
            <person name="Mihindukulasuriya K.A."/>
            <person name="Fulton R."/>
            <person name="Fronick C."/>
            <person name="O'Laughlin M."/>
            <person name="Miner T."/>
            <person name="Herter B."/>
            <person name="Rosa B.A."/>
            <person name="Cordes M."/>
            <person name="Tomlinson C."/>
            <person name="Wollam A."/>
            <person name="Palsikar V.B."/>
            <person name="Mardis E.R."/>
            <person name="Wilson R.K."/>
        </authorList>
    </citation>
    <scope>NUCLEOTIDE SEQUENCE [LARGE SCALE GENOMIC DNA]</scope>
    <source>
        <strain evidence="15">KA00182</strain>
    </source>
</reference>
<evidence type="ECO:0000256" key="3">
    <source>
        <dbReference type="ARBA" id="ARBA00022490"/>
    </source>
</evidence>
<dbReference type="AlphaFoldDB" id="A0A134CDP2"/>
<dbReference type="FunFam" id="3.65.10.10:FF:000001">
    <property type="entry name" value="UDP-N-acetylglucosamine 1-carboxyvinyltransferase"/>
    <property type="match status" value="1"/>
</dbReference>
<dbReference type="InterPro" id="IPR001986">
    <property type="entry name" value="Enolpyruvate_Tfrase_dom"/>
</dbReference>
<evidence type="ECO:0000256" key="11">
    <source>
        <dbReference type="ARBA" id="ARBA00047527"/>
    </source>
</evidence>
<feature type="domain" description="Enolpyruvate transferase" evidence="13">
    <location>
        <begin position="7"/>
        <end position="407"/>
    </location>
</feature>
<evidence type="ECO:0000256" key="12">
    <source>
        <dbReference type="HAMAP-Rule" id="MF_00111"/>
    </source>
</evidence>
<feature type="binding site" evidence="12">
    <location>
        <position position="93"/>
    </location>
    <ligand>
        <name>UDP-N-acetyl-alpha-D-glucosamine</name>
        <dbReference type="ChEBI" id="CHEBI:57705"/>
    </ligand>
</feature>
<feature type="binding site" evidence="12">
    <location>
        <position position="306"/>
    </location>
    <ligand>
        <name>UDP-N-acetyl-alpha-D-glucosamine</name>
        <dbReference type="ChEBI" id="CHEBI:57705"/>
    </ligand>
</feature>
<evidence type="ECO:0000256" key="8">
    <source>
        <dbReference type="ARBA" id="ARBA00023306"/>
    </source>
</evidence>
<evidence type="ECO:0000256" key="10">
    <source>
        <dbReference type="ARBA" id="ARBA00038367"/>
    </source>
</evidence>
<dbReference type="PANTHER" id="PTHR43783">
    <property type="entry name" value="UDP-N-ACETYLGLUCOSAMINE 1-CARBOXYVINYLTRANSFERASE"/>
    <property type="match status" value="1"/>
</dbReference>
<keyword evidence="9 12" id="KW-0961">Cell wall biogenesis/degradation</keyword>
<evidence type="ECO:0000256" key="2">
    <source>
        <dbReference type="ARBA" id="ARBA00004752"/>
    </source>
</evidence>
<dbReference type="SUPFAM" id="SSF55205">
    <property type="entry name" value="EPT/RTPC-like"/>
    <property type="match status" value="1"/>
</dbReference>
<keyword evidence="3 12" id="KW-0963">Cytoplasm</keyword>
<keyword evidence="15" id="KW-1185">Reference proteome</keyword>
<accession>A0A134CDP2</accession>
<protein>
    <recommendedName>
        <fullName evidence="12">UDP-N-acetylglucosamine 1-carboxyvinyltransferase</fullName>
        <ecNumber evidence="12">2.5.1.7</ecNumber>
    </recommendedName>
    <alternativeName>
        <fullName evidence="12">Enoylpyruvate transferase</fullName>
    </alternativeName>
    <alternativeName>
        <fullName evidence="12">UDP-N-acetylglucosamine enolpyruvyl transferase</fullName>
        <shortName evidence="12">EPT</shortName>
    </alternativeName>
</protein>
<dbReference type="GO" id="GO:0008760">
    <property type="term" value="F:UDP-N-acetylglucosamine 1-carboxyvinyltransferase activity"/>
    <property type="evidence" value="ECO:0007669"/>
    <property type="project" value="UniProtKB-UniRule"/>
</dbReference>
<comment type="subcellular location">
    <subcellularLocation>
        <location evidence="1 12">Cytoplasm</location>
    </subcellularLocation>
</comment>
<comment type="caution">
    <text evidence="14">The sequence shown here is derived from an EMBL/GenBank/DDBJ whole genome shotgun (WGS) entry which is preliminary data.</text>
</comment>
<dbReference type="STRING" id="1588748.HMPREF3182_01521"/>
<feature type="binding site" evidence="12">
    <location>
        <begin position="122"/>
        <end position="126"/>
    </location>
    <ligand>
        <name>UDP-N-acetyl-alpha-D-glucosamine</name>
        <dbReference type="ChEBI" id="CHEBI:57705"/>
    </ligand>
</feature>
<evidence type="ECO:0000313" key="15">
    <source>
        <dbReference type="Proteomes" id="UP000070160"/>
    </source>
</evidence>
<evidence type="ECO:0000256" key="9">
    <source>
        <dbReference type="ARBA" id="ARBA00023316"/>
    </source>
</evidence>
<dbReference type="GO" id="GO:0005737">
    <property type="term" value="C:cytoplasm"/>
    <property type="evidence" value="ECO:0007669"/>
    <property type="project" value="UniProtKB-SubCell"/>
</dbReference>
<evidence type="ECO:0000256" key="1">
    <source>
        <dbReference type="ARBA" id="ARBA00004496"/>
    </source>
</evidence>
<dbReference type="UniPathway" id="UPA00219"/>
<feature type="active site" description="Proton donor" evidence="12">
    <location>
        <position position="117"/>
    </location>
</feature>
<evidence type="ECO:0000313" key="14">
    <source>
        <dbReference type="EMBL" id="KXB90207.1"/>
    </source>
</evidence>
<dbReference type="NCBIfam" id="NF006873">
    <property type="entry name" value="PRK09369.1"/>
    <property type="match status" value="1"/>
</dbReference>
<keyword evidence="8 12" id="KW-0131">Cell cycle</keyword>
<organism evidence="14 15">
    <name type="scientific">Megasphaera hutchinsoni</name>
    <dbReference type="NCBI Taxonomy" id="1588748"/>
    <lineage>
        <taxon>Bacteria</taxon>
        <taxon>Bacillati</taxon>
        <taxon>Bacillota</taxon>
        <taxon>Negativicutes</taxon>
        <taxon>Veillonellales</taxon>
        <taxon>Veillonellaceae</taxon>
        <taxon>Megasphaera</taxon>
    </lineage>
</organism>
<dbReference type="Proteomes" id="UP000070160">
    <property type="component" value="Unassembled WGS sequence"/>
</dbReference>
<evidence type="ECO:0000256" key="6">
    <source>
        <dbReference type="ARBA" id="ARBA00022960"/>
    </source>
</evidence>
<keyword evidence="6 12" id="KW-0133">Cell shape</keyword>
<evidence type="ECO:0000256" key="5">
    <source>
        <dbReference type="ARBA" id="ARBA00022679"/>
    </source>
</evidence>
<dbReference type="GO" id="GO:0009252">
    <property type="term" value="P:peptidoglycan biosynthetic process"/>
    <property type="evidence" value="ECO:0007669"/>
    <property type="project" value="UniProtKB-UniRule"/>
</dbReference>
<dbReference type="GO" id="GO:0019277">
    <property type="term" value="P:UDP-N-acetylgalactosamine biosynthetic process"/>
    <property type="evidence" value="ECO:0007669"/>
    <property type="project" value="InterPro"/>
</dbReference>
<comment type="function">
    <text evidence="12">Cell wall formation. Adds enolpyruvyl to UDP-N-acetylglucosamine.</text>
</comment>
<dbReference type="Gene3D" id="3.65.10.10">
    <property type="entry name" value="Enolpyruvate transferase domain"/>
    <property type="match status" value="2"/>
</dbReference>
<dbReference type="RefSeq" id="WP_062486579.1">
    <property type="nucleotide sequence ID" value="NZ_KQ960955.1"/>
</dbReference>
<keyword evidence="12" id="KW-0670">Pyruvate</keyword>
<keyword evidence="5 12" id="KW-0808">Transferase</keyword>
<dbReference type="InterPro" id="IPR036968">
    <property type="entry name" value="Enolpyruvate_Tfrase_sf"/>
</dbReference>
<dbReference type="NCBIfam" id="TIGR01072">
    <property type="entry name" value="murA"/>
    <property type="match status" value="1"/>
</dbReference>
<sequence length="422" mass="44981">MEKLVIRGGNPLHGTVRISGAKNAVLPIIVASMLGTTESTLTEIPKLADVYTVCEVIRSLGISIEMVHSGVLKIDASSLNNTEAPYDLVRRMRASFLVMGPLLARKRKACISLPGGCSIGARPIDLHLKAFEAMGAQITLQDGNIEAQVPNGLQGAQIYLDFPSVGATENVLMAASMAKGKTVLENAAEEPEIVDLATYLNSMGANIRGAGTNVIRIEGVPQLHGAVHSVIPDRIEAGTFMVGAAMTGGNVFVENALSEHLKPLIAKLKEVGATVEEEIDGIRVIGNTSLVAADIKTLPYPGFPTDLQAQFMALTTICKGTSVVTETVFENRFMHVDEFKRMGANIIIEGRSAIIKGVEQLRGTAVNATDLRAGAALVLAGLVAEGRTELGYLYHIDRGYDNLVAKLQRLGADIVRVEMEET</sequence>
<dbReference type="PATRIC" id="fig|1588748.3.peg.1473"/>
<evidence type="ECO:0000259" key="13">
    <source>
        <dbReference type="Pfam" id="PF00275"/>
    </source>
</evidence>
<comment type="catalytic activity">
    <reaction evidence="11 12">
        <text>phosphoenolpyruvate + UDP-N-acetyl-alpha-D-glucosamine = UDP-N-acetyl-3-O-(1-carboxyvinyl)-alpha-D-glucosamine + phosphate</text>
        <dbReference type="Rhea" id="RHEA:18681"/>
        <dbReference type="ChEBI" id="CHEBI:43474"/>
        <dbReference type="ChEBI" id="CHEBI:57705"/>
        <dbReference type="ChEBI" id="CHEBI:58702"/>
        <dbReference type="ChEBI" id="CHEBI:68483"/>
        <dbReference type="EC" id="2.5.1.7"/>
    </reaction>
</comment>
<keyword evidence="4 12" id="KW-0132">Cell division</keyword>
<proteinExistence type="inferred from homology"/>
<dbReference type="PANTHER" id="PTHR43783:SF1">
    <property type="entry name" value="UDP-N-ACETYLGLUCOSAMINE 1-CARBOXYVINYLTRANSFERASE"/>
    <property type="match status" value="1"/>
</dbReference>
<gene>
    <name evidence="12" type="primary">murA</name>
    <name evidence="14" type="ORF">HMPREF3182_01521</name>
</gene>
<dbReference type="InterPro" id="IPR005750">
    <property type="entry name" value="UDP_GlcNAc_COvinyl_MurA"/>
</dbReference>
<dbReference type="InterPro" id="IPR050068">
    <property type="entry name" value="MurA_subfamily"/>
</dbReference>
<dbReference type="EMBL" id="LSDT01000050">
    <property type="protein sequence ID" value="KXB90207.1"/>
    <property type="molecule type" value="Genomic_DNA"/>
</dbReference>
<evidence type="ECO:0000256" key="7">
    <source>
        <dbReference type="ARBA" id="ARBA00022984"/>
    </source>
</evidence>
<dbReference type="GO" id="GO:0071555">
    <property type="term" value="P:cell wall organization"/>
    <property type="evidence" value="ECO:0007669"/>
    <property type="project" value="UniProtKB-KW"/>
</dbReference>